<keyword evidence="2" id="KW-1185">Reference proteome</keyword>
<name>A0AAI8VDR2_9PEZI</name>
<protein>
    <submittedName>
        <fullName evidence="1">Uu.00g100870.m01.CDS01</fullName>
    </submittedName>
</protein>
<proteinExistence type="predicted"/>
<evidence type="ECO:0000313" key="2">
    <source>
        <dbReference type="Proteomes" id="UP001295740"/>
    </source>
</evidence>
<sequence>MRSPRFEYSRHSCVEAALGLLARQADLHKACEPGGRLYEDRWMVFSLPAHDFLLAAMVVCLDLSVRMRSRESALMQGPDHQQQLTAREYRALQTSQRIWSVHSSTSPETRVPALALDLMIKKVAENDSGLFGMHATPSADAAPSGGAELPYAGPMSDMIDGSENIDWGLLDQYFLNLDGTVTDSTL</sequence>
<comment type="caution">
    <text evidence="1">The sequence shown here is derived from an EMBL/GenBank/DDBJ whole genome shotgun (WGS) entry which is preliminary data.</text>
</comment>
<evidence type="ECO:0000313" key="1">
    <source>
        <dbReference type="EMBL" id="CAJ2502693.1"/>
    </source>
</evidence>
<dbReference type="Proteomes" id="UP001295740">
    <property type="component" value="Unassembled WGS sequence"/>
</dbReference>
<gene>
    <name evidence="1" type="ORF">KHLLAP_LOCUS3161</name>
</gene>
<dbReference type="EMBL" id="CAUWAG010000004">
    <property type="protein sequence ID" value="CAJ2502693.1"/>
    <property type="molecule type" value="Genomic_DNA"/>
</dbReference>
<accession>A0AAI8VDR2</accession>
<organism evidence="1 2">
    <name type="scientific">Anthostomella pinea</name>
    <dbReference type="NCBI Taxonomy" id="933095"/>
    <lineage>
        <taxon>Eukaryota</taxon>
        <taxon>Fungi</taxon>
        <taxon>Dikarya</taxon>
        <taxon>Ascomycota</taxon>
        <taxon>Pezizomycotina</taxon>
        <taxon>Sordariomycetes</taxon>
        <taxon>Xylariomycetidae</taxon>
        <taxon>Xylariales</taxon>
        <taxon>Xylariaceae</taxon>
        <taxon>Anthostomella</taxon>
    </lineage>
</organism>
<dbReference type="AlphaFoldDB" id="A0AAI8VDR2"/>
<reference evidence="1" key="1">
    <citation type="submission" date="2023-10" db="EMBL/GenBank/DDBJ databases">
        <authorList>
            <person name="Hackl T."/>
        </authorList>
    </citation>
    <scope>NUCLEOTIDE SEQUENCE</scope>
</reference>